<protein>
    <submittedName>
        <fullName evidence="1">Uncharacterized protein</fullName>
    </submittedName>
</protein>
<keyword evidence="2" id="KW-1185">Reference proteome</keyword>
<evidence type="ECO:0000313" key="2">
    <source>
        <dbReference type="Proteomes" id="UP000018745"/>
    </source>
</evidence>
<name>A0ABM5P1J8_9MOLU</name>
<evidence type="ECO:0000313" key="1">
    <source>
        <dbReference type="EMBL" id="AHC40172.1"/>
    </source>
</evidence>
<gene>
    <name evidence="1" type="ORF">OVS_01040</name>
</gene>
<proteinExistence type="predicted"/>
<organism evidence="1 2">
    <name type="scientific">Mycoplasma ovis str. Michigan</name>
    <dbReference type="NCBI Taxonomy" id="1415773"/>
    <lineage>
        <taxon>Bacteria</taxon>
        <taxon>Bacillati</taxon>
        <taxon>Mycoplasmatota</taxon>
        <taxon>Mollicutes</taxon>
        <taxon>Mycoplasmataceae</taxon>
        <taxon>Mycoplasma</taxon>
    </lineage>
</organism>
<dbReference type="EMBL" id="CP006935">
    <property type="protein sequence ID" value="AHC40172.1"/>
    <property type="molecule type" value="Genomic_DNA"/>
</dbReference>
<accession>A0ABM5P1J8</accession>
<dbReference type="Proteomes" id="UP000018745">
    <property type="component" value="Chromosome"/>
</dbReference>
<sequence>MIVVGVGGLCLAVGFSEYTLWSTPSIDTTKLTNPQERIIKSDKVVNIPTNKGIFKDETLQ</sequence>
<reference evidence="1 2" key="1">
    <citation type="journal article" date="2014" name="Genome Announc.">
        <title>Complete Genome Sequence of Mycoplasma ovis Strain Michigan, a Hemoplasma of Sheep with Two Distinct 16S rRNA Genes.</title>
        <authorList>
            <person name="Deshuillers P.L."/>
            <person name="Santos A.P."/>
            <person name="do Nascimento N.C."/>
            <person name="Hampel J.A."/>
            <person name="Bergin I.L."/>
            <person name="Dyson M.C."/>
            <person name="Messick J.B."/>
        </authorList>
    </citation>
    <scope>NUCLEOTIDE SEQUENCE [LARGE SCALE GENOMIC DNA]</scope>
    <source>
        <strain evidence="1 2">Michigan</strain>
    </source>
</reference>